<name>A0ABN9U4Q3_9DINO</name>
<organism evidence="4 5">
    <name type="scientific">Prorocentrum cordatum</name>
    <dbReference type="NCBI Taxonomy" id="2364126"/>
    <lineage>
        <taxon>Eukaryota</taxon>
        <taxon>Sar</taxon>
        <taxon>Alveolata</taxon>
        <taxon>Dinophyceae</taxon>
        <taxon>Prorocentrales</taxon>
        <taxon>Prorocentraceae</taxon>
        <taxon>Prorocentrum</taxon>
    </lineage>
</organism>
<dbReference type="CDD" id="cd09272">
    <property type="entry name" value="RNase_HI_RT_Ty1"/>
    <property type="match status" value="1"/>
</dbReference>
<evidence type="ECO:0000259" key="3">
    <source>
        <dbReference type="PROSITE" id="PS50158"/>
    </source>
</evidence>
<feature type="compositionally biased region" description="Polar residues" evidence="2">
    <location>
        <begin position="602"/>
        <end position="618"/>
    </location>
</feature>
<proteinExistence type="predicted"/>
<keyword evidence="1" id="KW-0863">Zinc-finger</keyword>
<dbReference type="InterPro" id="IPR001878">
    <property type="entry name" value="Znf_CCHC"/>
</dbReference>
<keyword evidence="1" id="KW-0862">Zinc</keyword>
<evidence type="ECO:0000256" key="2">
    <source>
        <dbReference type="SAM" id="MobiDB-lite"/>
    </source>
</evidence>
<protein>
    <recommendedName>
        <fullName evidence="3">CCHC-type domain-containing protein</fullName>
    </recommendedName>
</protein>
<dbReference type="PANTHER" id="PTHR11439:SF463">
    <property type="entry name" value="REVERSE TRANSCRIPTASE TY1_COPIA-TYPE DOMAIN-CONTAINING PROTEIN"/>
    <property type="match status" value="1"/>
</dbReference>
<dbReference type="InterPro" id="IPR013103">
    <property type="entry name" value="RVT_2"/>
</dbReference>
<evidence type="ECO:0000313" key="5">
    <source>
        <dbReference type="Proteomes" id="UP001189429"/>
    </source>
</evidence>
<keyword evidence="1" id="KW-0479">Metal-binding</keyword>
<reference evidence="4" key="1">
    <citation type="submission" date="2023-10" db="EMBL/GenBank/DDBJ databases">
        <authorList>
            <person name="Chen Y."/>
            <person name="Shah S."/>
            <person name="Dougan E. K."/>
            <person name="Thang M."/>
            <person name="Chan C."/>
        </authorList>
    </citation>
    <scope>NUCLEOTIDE SEQUENCE [LARGE SCALE GENOMIC DNA]</scope>
</reference>
<dbReference type="Proteomes" id="UP001189429">
    <property type="component" value="Unassembled WGS sequence"/>
</dbReference>
<comment type="caution">
    <text evidence="4">The sequence shown here is derived from an EMBL/GenBank/DDBJ whole genome shotgun (WGS) entry which is preliminary data.</text>
</comment>
<dbReference type="PANTHER" id="PTHR11439">
    <property type="entry name" value="GAG-POL-RELATED RETROTRANSPOSON"/>
    <property type="match status" value="1"/>
</dbReference>
<accession>A0ABN9U4Q3</accession>
<dbReference type="Pfam" id="PF07727">
    <property type="entry name" value="RVT_2"/>
    <property type="match status" value="1"/>
</dbReference>
<evidence type="ECO:0000256" key="1">
    <source>
        <dbReference type="PROSITE-ProRule" id="PRU00047"/>
    </source>
</evidence>
<feature type="domain" description="CCHC-type" evidence="3">
    <location>
        <begin position="380"/>
        <end position="394"/>
    </location>
</feature>
<sequence>MVARSKVGRLASDTAAHFSAASVTDAGTAAEAADETGWKLVLGSPLESWAIIVTELLRLALRRARWHCEGEALKAIKARGREVNDEYGRGQAESAEARVQAAEAMAQEARGQEQQQRAAQPGGPPQETNILIYTRVLGKLSDFNGEPGTWRDWSTIFRAYASACEPALKDAMDRAEHADTPVLNATLPDDQVRLSSQLYYMLVMLNKGLSLDRIVSAGVNEGLEAWRTLVTFHEPQSRTRAAGLLQELLSSDFEGDVPSKLIAFDRNVKRYEQAVGAEFPDEIQIGILVRSLKEGPLRNHLLLNSQRLNTWELVKAEVENLRRAQIATTASTGTDPTPVDIDSLAWQLAGKAPPKGGGGRGRGKGKGEAKGGDGPKPKPCWTCGSTAHLVKDCPVAKKSGALGEMGEPGPPEGLGGLFLAALDLSAMSSSCETVRFGVDSGAAVTAIPRALGTDYPIAERPSGAQYLSATGEPIPDEGQRKLMVQTSGALRGIRARVAGVRRPLLSVFDLVKSGHRVVFEQGQHGNDISHAVHTESGKTVRFTRRQRTWDLDVGIVPAKEEWYLMELMMGKLRPSRVTSAQPQVALSRQVELPWQGTRELEVQSSSRVTPRSATNLSPLQCEHDGGQRSLPRLRSSNAKQQVTYPSETGATAAWLGVAAPMVTQRTLLGERREEVESGQSVLPILVGIDSATSRVSADVLPSKGIQHEYNVVRAFCQVEATGHPKIIYKSDGVRALVALKREATIRLGNLKFEVVPEEAPAEVAVREVKGVPRSLRVALSLLRGTDIPNDHPVLTWLVAHAAGCINRGEIGADGRTPRERHKGKAFRKVPPHFGEIIVFPPSARRDAKFEERWEIGVFLGVIEKSSEMLVGYDGRVVRARSIRRRPPSQRADAAPLLSIRGAPWMPTPDTPENVRIPTVIDEPPVDPAAQQPRVVPERVPAEPRNVYIRRNVELAKYGFTDGCPGCLAARTDASAKAQGPQLGSLERRLASWRLLTGRLRARRARALRHWLKQPARLRRRWRSSDLADELLGVEASRRRLAVPGGPAPLAPAISCEQPLTPAQAPATPQAPPGAGGPMDADSLELCALLAAFGDWRLAVSELYGPGRFTSRSSAFDLEPGTAYDIRTGYDFSQEGDRQRAQATIELEQPLLITGSPMCAPWSNLQALNVIQGVDVNAIMERGVVHLVCCAERYKEQIKAGRLFLHEQPVSSRSWRLWMIREIAEMPGVHYVECDQCAYGLWCTDAVGPALVKKLAGWLTNSAEIAIARGQLGALEAGPHLGEPPIWDSYPEYYTEIVGNISGAALDPELVAAGRKEEMEFLRGLGAYVYDTKQRCREETGRDPVPMIWVDVDKVDDRKPNVRWRLCVAETRYCTSMDLGGPSQTFSATPPYEALRMLISFCCSPRNADEDQRVLMFLDITRAHPHCEMKRKLWVKLPAEDPRSADPSVCGLLVRCLYGCRDAGQNFELLVRETLEGKMGFSCGVWCPCIYRRGDGKLVAYVYGDNFVLKGSRADNLEFYRELQKYMWVKLEGMLGPSKSAGDVQEVVCLNRVFRWTSRGDVELEADSRHAFIMAQQLNLWRGSKALSTPGVKAKSVDRGRVLEGEEATRYRGLVMRASYLSEDRPDIKYADKGAAKCMHEPCEHGVELVKRIARYLLGRPRLIQRFRRQRWSGVLMGSSDSDFAGCLETRKSTSCGVSQLGDHMIRVFSATQGSEALSSGEAEWYSLVRTASCGVGLVSLARDMGYELELCLAGDATDATAASGIAHRRGAGRVRHIETKTLWLQRHVTERRVILSKTLGKVNVADLGTKHLAQKELDEMLGLLGFLVAAGKSDLSLAVAGNLLEPDPACEPEGREEVQA</sequence>
<feature type="compositionally biased region" description="Basic and acidic residues" evidence="2">
    <location>
        <begin position="365"/>
        <end position="376"/>
    </location>
</feature>
<dbReference type="PROSITE" id="PS50158">
    <property type="entry name" value="ZF_CCHC"/>
    <property type="match status" value="1"/>
</dbReference>
<dbReference type="EMBL" id="CAUYUJ010015429">
    <property type="protein sequence ID" value="CAK0853831.1"/>
    <property type="molecule type" value="Genomic_DNA"/>
</dbReference>
<gene>
    <name evidence="4" type="ORF">PCOR1329_LOCUS45178</name>
</gene>
<feature type="region of interest" description="Disordered" evidence="2">
    <location>
        <begin position="94"/>
        <end position="126"/>
    </location>
</feature>
<keyword evidence="5" id="KW-1185">Reference proteome</keyword>
<feature type="region of interest" description="Disordered" evidence="2">
    <location>
        <begin position="601"/>
        <end position="637"/>
    </location>
</feature>
<feature type="region of interest" description="Disordered" evidence="2">
    <location>
        <begin position="350"/>
        <end position="377"/>
    </location>
</feature>
<evidence type="ECO:0000313" key="4">
    <source>
        <dbReference type="EMBL" id="CAK0853831.1"/>
    </source>
</evidence>